<proteinExistence type="inferred from homology"/>
<dbReference type="WBParaSite" id="TCONS_00009932.p1">
    <property type="protein sequence ID" value="TCONS_00009932.p1"/>
    <property type="gene ID" value="XLOC_007645"/>
</dbReference>
<comment type="function">
    <text evidence="6">Functions as component of the Arp2/3 complex which is involved in regulation of actin polymerization and together with an activating nucleation-promoting factor (NPF) mediates the formation of branched actin networks.</text>
</comment>
<keyword evidence="7" id="KW-1185">Reference proteome</keyword>
<evidence type="ECO:0000256" key="4">
    <source>
        <dbReference type="ARBA" id="ARBA00023203"/>
    </source>
</evidence>
<dbReference type="PIRSF" id="PIRSF016315">
    <property type="entry name" value="ARP2/3_P21-Arc"/>
    <property type="match status" value="1"/>
</dbReference>
<dbReference type="Proteomes" id="UP000035681">
    <property type="component" value="Unplaced"/>
</dbReference>
<evidence type="ECO:0000256" key="3">
    <source>
        <dbReference type="ARBA" id="ARBA00022490"/>
    </source>
</evidence>
<name>A0A0K0EKM1_STRER</name>
<dbReference type="AlphaFoldDB" id="A0A0K0EKM1"/>
<dbReference type="GO" id="GO:0034314">
    <property type="term" value="P:Arp2/3 complex-mediated actin nucleation"/>
    <property type="evidence" value="ECO:0007669"/>
    <property type="project" value="UniProtKB-UniRule"/>
</dbReference>
<evidence type="ECO:0000313" key="7">
    <source>
        <dbReference type="Proteomes" id="UP000035681"/>
    </source>
</evidence>
<evidence type="ECO:0000313" key="8">
    <source>
        <dbReference type="WBParaSite" id="SSTP_0001001400.1"/>
    </source>
</evidence>
<comment type="similarity">
    <text evidence="2 6">Belongs to the ARPC3 family.</text>
</comment>
<sequence>MPVYHSRFNDCQEMIGNMALLPIKTTFKGPAMKLDINSDEVDIIDEALLYFKPNIFFREFEIKGPGDRTLIYLILYISECLRKILKCNDRIQAQKDLNMLSLNQKIPIPGDTDFPLNGMYKAPTTKMEAENMKMYLQQLRQEIGQRLIEKVYANNGAALKWWLCFSKKRFLEKSLIRPGVVF</sequence>
<organism evidence="8">
    <name type="scientific">Strongyloides stercoralis</name>
    <name type="common">Threadworm</name>
    <dbReference type="NCBI Taxonomy" id="6248"/>
    <lineage>
        <taxon>Eukaryota</taxon>
        <taxon>Metazoa</taxon>
        <taxon>Ecdysozoa</taxon>
        <taxon>Nematoda</taxon>
        <taxon>Chromadorea</taxon>
        <taxon>Rhabditida</taxon>
        <taxon>Tylenchina</taxon>
        <taxon>Panagrolaimomorpha</taxon>
        <taxon>Strongyloidoidea</taxon>
        <taxon>Strongyloididae</taxon>
        <taxon>Strongyloides</taxon>
    </lineage>
</organism>
<dbReference type="InterPro" id="IPR036753">
    <property type="entry name" value="ARPC3_sf"/>
</dbReference>
<dbReference type="Gene3D" id="1.10.1760.10">
    <property type="entry name" value="Actin-related protein 2/3 complex subunit 3"/>
    <property type="match status" value="1"/>
</dbReference>
<keyword evidence="5 6" id="KW-0206">Cytoskeleton</keyword>
<dbReference type="STRING" id="6248.A0A0K0EKM1"/>
<comment type="subcellular location">
    <subcellularLocation>
        <location evidence="1 6">Cytoplasm</location>
        <location evidence="1 6">Cytoskeleton</location>
    </subcellularLocation>
</comment>
<dbReference type="WBParaSite" id="SSTP_0001001400.1">
    <property type="protein sequence ID" value="SSTP_0001001400.1"/>
    <property type="gene ID" value="SSTP_0001001400"/>
</dbReference>
<dbReference type="GO" id="GO:0005885">
    <property type="term" value="C:Arp2/3 protein complex"/>
    <property type="evidence" value="ECO:0007669"/>
    <property type="project" value="UniProtKB-UniRule"/>
</dbReference>
<comment type="subunit">
    <text evidence="6">Component of the Arp2/3 complex.</text>
</comment>
<accession>A0A0K0EKM1</accession>
<evidence type="ECO:0000256" key="5">
    <source>
        <dbReference type="ARBA" id="ARBA00023212"/>
    </source>
</evidence>
<keyword evidence="4 6" id="KW-0009">Actin-binding</keyword>
<evidence type="ECO:0000256" key="2">
    <source>
        <dbReference type="ARBA" id="ARBA00010856"/>
    </source>
</evidence>
<evidence type="ECO:0000256" key="6">
    <source>
        <dbReference type="PIRNR" id="PIRNR016315"/>
    </source>
</evidence>
<dbReference type="SUPFAM" id="SSF69060">
    <property type="entry name" value="Arp2/3 complex 21 kDa subunit ARPC3"/>
    <property type="match status" value="1"/>
</dbReference>
<dbReference type="PANTHER" id="PTHR12391">
    <property type="entry name" value="ARP2/3 COMPLEX 21 KD SUBUNIT"/>
    <property type="match status" value="1"/>
</dbReference>
<protein>
    <recommendedName>
        <fullName evidence="6">Actin-related protein 2/3 complex subunit 3</fullName>
    </recommendedName>
</protein>
<reference evidence="8" key="1">
    <citation type="submission" date="2015-08" db="UniProtKB">
        <authorList>
            <consortium name="WormBaseParasite"/>
        </authorList>
    </citation>
    <scope>IDENTIFICATION</scope>
</reference>
<evidence type="ECO:0000256" key="1">
    <source>
        <dbReference type="ARBA" id="ARBA00004245"/>
    </source>
</evidence>
<dbReference type="InterPro" id="IPR007204">
    <property type="entry name" value="ARPC3"/>
</dbReference>
<keyword evidence="3 6" id="KW-0963">Cytoplasm</keyword>
<dbReference type="GO" id="GO:0030833">
    <property type="term" value="P:regulation of actin filament polymerization"/>
    <property type="evidence" value="ECO:0007669"/>
    <property type="project" value="InterPro"/>
</dbReference>
<dbReference type="GO" id="GO:0003779">
    <property type="term" value="F:actin binding"/>
    <property type="evidence" value="ECO:0007669"/>
    <property type="project" value="UniProtKB-KW"/>
</dbReference>
<dbReference type="Pfam" id="PF04062">
    <property type="entry name" value="P21-Arc"/>
    <property type="match status" value="1"/>
</dbReference>